<sequence length="222" mass="23550">MEILALEIAPETVVGHGEVTVSWRVAGATSVLLSCGGIVEAEGSCPLDVAETTTVVLTAFDATHGKADCRQATVTVTPEIVPGTIIPWWGDGELIPDGWAVCDGTDGTPDLRDRFIYGADTPHADEHADRHAHALPGERKASSDEDGAHRHAPPQAWGATRFEKDAGGRFTVDLGAKDAAQAAWSEAKAHQHPVVVAPAPGYRSSDETAGPLWHALHYLMKR</sequence>
<protein>
    <submittedName>
        <fullName evidence="2">Phage tail protein</fullName>
    </submittedName>
</protein>
<evidence type="ECO:0000313" key="2">
    <source>
        <dbReference type="EMBL" id="MDA0162829.1"/>
    </source>
</evidence>
<dbReference type="SUPFAM" id="SSF88874">
    <property type="entry name" value="Receptor-binding domain of short tail fibre protein gp12"/>
    <property type="match status" value="1"/>
</dbReference>
<keyword evidence="3" id="KW-1185">Reference proteome</keyword>
<organism evidence="2 3">
    <name type="scientific">Solirubrobacter ginsenosidimutans</name>
    <dbReference type="NCBI Taxonomy" id="490573"/>
    <lineage>
        <taxon>Bacteria</taxon>
        <taxon>Bacillati</taxon>
        <taxon>Actinomycetota</taxon>
        <taxon>Thermoleophilia</taxon>
        <taxon>Solirubrobacterales</taxon>
        <taxon>Solirubrobacteraceae</taxon>
        <taxon>Solirubrobacter</taxon>
    </lineage>
</organism>
<dbReference type="Proteomes" id="UP001149140">
    <property type="component" value="Unassembled WGS sequence"/>
</dbReference>
<feature type="compositionally biased region" description="Basic and acidic residues" evidence="1">
    <location>
        <begin position="135"/>
        <end position="149"/>
    </location>
</feature>
<proteinExistence type="predicted"/>
<dbReference type="EMBL" id="JAPDOD010000021">
    <property type="protein sequence ID" value="MDA0162829.1"/>
    <property type="molecule type" value="Genomic_DNA"/>
</dbReference>
<reference evidence="2" key="1">
    <citation type="submission" date="2022-10" db="EMBL/GenBank/DDBJ databases">
        <title>The WGS of Solirubrobacter ginsenosidimutans DSM 21036.</title>
        <authorList>
            <person name="Jiang Z."/>
        </authorList>
    </citation>
    <scope>NUCLEOTIDE SEQUENCE</scope>
    <source>
        <strain evidence="2">DSM 21036</strain>
    </source>
</reference>
<dbReference type="RefSeq" id="WP_270042069.1">
    <property type="nucleotide sequence ID" value="NZ_JAPDOD010000021.1"/>
</dbReference>
<feature type="region of interest" description="Disordered" evidence="1">
    <location>
        <begin position="135"/>
        <end position="162"/>
    </location>
</feature>
<evidence type="ECO:0000313" key="3">
    <source>
        <dbReference type="Proteomes" id="UP001149140"/>
    </source>
</evidence>
<comment type="caution">
    <text evidence="2">The sequence shown here is derived from an EMBL/GenBank/DDBJ whole genome shotgun (WGS) entry which is preliminary data.</text>
</comment>
<name>A0A9X3MUB3_9ACTN</name>
<dbReference type="AlphaFoldDB" id="A0A9X3MUB3"/>
<evidence type="ECO:0000256" key="1">
    <source>
        <dbReference type="SAM" id="MobiDB-lite"/>
    </source>
</evidence>
<accession>A0A9X3MUB3</accession>
<gene>
    <name evidence="2" type="ORF">OM076_21325</name>
</gene>